<name>A0AAD5QSK8_PARTN</name>
<evidence type="ECO:0000313" key="2">
    <source>
        <dbReference type="EMBL" id="KAJ1360627.1"/>
    </source>
</evidence>
<evidence type="ECO:0000313" key="3">
    <source>
        <dbReference type="Proteomes" id="UP001196413"/>
    </source>
</evidence>
<comment type="caution">
    <text evidence="2">The sequence shown here is derived from an EMBL/GenBank/DDBJ whole genome shotgun (WGS) entry which is preliminary data.</text>
</comment>
<accession>A0AAD5QSK8</accession>
<keyword evidence="3" id="KW-1185">Reference proteome</keyword>
<reference evidence="2" key="1">
    <citation type="submission" date="2021-06" db="EMBL/GenBank/DDBJ databases">
        <title>Parelaphostrongylus tenuis whole genome reference sequence.</title>
        <authorList>
            <person name="Garwood T.J."/>
            <person name="Larsen P.A."/>
            <person name="Fountain-Jones N.M."/>
            <person name="Garbe J.R."/>
            <person name="Macchietto M.G."/>
            <person name="Kania S.A."/>
            <person name="Gerhold R.W."/>
            <person name="Richards J.E."/>
            <person name="Wolf T.M."/>
        </authorList>
    </citation>
    <scope>NUCLEOTIDE SEQUENCE</scope>
    <source>
        <strain evidence="2">MNPRO001-30</strain>
        <tissue evidence="2">Meninges</tissue>
    </source>
</reference>
<proteinExistence type="predicted"/>
<dbReference type="Proteomes" id="UP001196413">
    <property type="component" value="Unassembled WGS sequence"/>
</dbReference>
<organism evidence="2 3">
    <name type="scientific">Parelaphostrongylus tenuis</name>
    <name type="common">Meningeal worm</name>
    <dbReference type="NCBI Taxonomy" id="148309"/>
    <lineage>
        <taxon>Eukaryota</taxon>
        <taxon>Metazoa</taxon>
        <taxon>Ecdysozoa</taxon>
        <taxon>Nematoda</taxon>
        <taxon>Chromadorea</taxon>
        <taxon>Rhabditida</taxon>
        <taxon>Rhabditina</taxon>
        <taxon>Rhabditomorpha</taxon>
        <taxon>Strongyloidea</taxon>
        <taxon>Metastrongylidae</taxon>
        <taxon>Parelaphostrongylus</taxon>
    </lineage>
</organism>
<feature type="compositionally biased region" description="Polar residues" evidence="1">
    <location>
        <begin position="7"/>
        <end position="21"/>
    </location>
</feature>
<evidence type="ECO:0000256" key="1">
    <source>
        <dbReference type="SAM" id="MobiDB-lite"/>
    </source>
</evidence>
<protein>
    <submittedName>
        <fullName evidence="2">Uncharacterized protein</fullName>
    </submittedName>
</protein>
<sequence>MADSRKTTASILKSLSPASSEPHASQVPLLIVGTGNVLTVKQRETTVFTYSPSHSSRWRTAVNQIMHLTITIFVTRFYKPVKYKLHCVNNRKDCHLKEKKLPINVSRRIGQTIKNVKRRKVYDDKAFEPIMHGIDVVLDFFRSHVLSRVIS</sequence>
<dbReference type="AlphaFoldDB" id="A0AAD5QSK8"/>
<gene>
    <name evidence="2" type="ORF">KIN20_019652</name>
</gene>
<feature type="region of interest" description="Disordered" evidence="1">
    <location>
        <begin position="1"/>
        <end position="21"/>
    </location>
</feature>
<dbReference type="EMBL" id="JAHQIW010003923">
    <property type="protein sequence ID" value="KAJ1360627.1"/>
    <property type="molecule type" value="Genomic_DNA"/>
</dbReference>